<evidence type="ECO:0000313" key="1">
    <source>
        <dbReference type="EMBL" id="SET05982.1"/>
    </source>
</evidence>
<sequence>MTLRGHLRRSAAGAYAAIGVVAALAPARVPALFGGAAGTPEARTEVRAVYAGIPLALAASLAAASGSTPGDDAVLRTVGVASAGMAVARLAGCVAERRLTAWPSGVFLALEAALAVALRAAAQAGGSRRTG</sequence>
<keyword evidence="2" id="KW-1185">Reference proteome</keyword>
<evidence type="ECO:0000313" key="2">
    <source>
        <dbReference type="Proteomes" id="UP000198507"/>
    </source>
</evidence>
<dbReference type="EMBL" id="FOIE01000002">
    <property type="protein sequence ID" value="SET05982.1"/>
    <property type="molecule type" value="Genomic_DNA"/>
</dbReference>
<accession>A0A1I0BG83</accession>
<dbReference type="OrthoDB" id="8481950at2"/>
<dbReference type="Proteomes" id="UP000198507">
    <property type="component" value="Unassembled WGS sequence"/>
</dbReference>
<gene>
    <name evidence="1" type="ORF">SAMN04488546_1279</name>
</gene>
<dbReference type="Pfam" id="PF14248">
    <property type="entry name" value="DUF4345"/>
    <property type="match status" value="1"/>
</dbReference>
<evidence type="ECO:0008006" key="3">
    <source>
        <dbReference type="Google" id="ProtNLM"/>
    </source>
</evidence>
<organism evidence="1 2">
    <name type="scientific">Geodermatophilus poikilotrophus</name>
    <dbReference type="NCBI Taxonomy" id="1333667"/>
    <lineage>
        <taxon>Bacteria</taxon>
        <taxon>Bacillati</taxon>
        <taxon>Actinomycetota</taxon>
        <taxon>Actinomycetes</taxon>
        <taxon>Geodermatophilales</taxon>
        <taxon>Geodermatophilaceae</taxon>
        <taxon>Geodermatophilus</taxon>
    </lineage>
</organism>
<dbReference type="InterPro" id="IPR025597">
    <property type="entry name" value="DUF4345"/>
</dbReference>
<dbReference type="AlphaFoldDB" id="A0A1I0BG83"/>
<dbReference type="RefSeq" id="WP_091440752.1">
    <property type="nucleotide sequence ID" value="NZ_FOIE01000002.1"/>
</dbReference>
<proteinExistence type="predicted"/>
<name>A0A1I0BG83_9ACTN</name>
<reference evidence="2" key="1">
    <citation type="submission" date="2016-10" db="EMBL/GenBank/DDBJ databases">
        <authorList>
            <person name="Varghese N."/>
            <person name="Submissions S."/>
        </authorList>
    </citation>
    <scope>NUCLEOTIDE SEQUENCE [LARGE SCALE GENOMIC DNA]</scope>
    <source>
        <strain evidence="2">DSM 44209</strain>
    </source>
</reference>
<protein>
    <recommendedName>
        <fullName evidence="3">DUF4345 domain-containing protein</fullName>
    </recommendedName>
</protein>